<organism evidence="1 2">
    <name type="scientific">candidate division TA06 bacterium</name>
    <dbReference type="NCBI Taxonomy" id="2250710"/>
    <lineage>
        <taxon>Bacteria</taxon>
        <taxon>Bacteria division TA06</taxon>
    </lineage>
</organism>
<name>A0A933I6Z9_UNCT6</name>
<proteinExistence type="predicted"/>
<gene>
    <name evidence="1" type="ORF">HY768_00160</name>
</gene>
<dbReference type="AlphaFoldDB" id="A0A933I6Z9"/>
<protein>
    <recommendedName>
        <fullName evidence="3">DUF4878 domain-containing protein</fullName>
    </recommendedName>
</protein>
<dbReference type="EMBL" id="JACQXR010000003">
    <property type="protein sequence ID" value="MBI4725636.1"/>
    <property type="molecule type" value="Genomic_DNA"/>
</dbReference>
<accession>A0A933I6Z9</accession>
<evidence type="ECO:0008006" key="3">
    <source>
        <dbReference type="Google" id="ProtNLM"/>
    </source>
</evidence>
<evidence type="ECO:0000313" key="2">
    <source>
        <dbReference type="Proteomes" id="UP000736328"/>
    </source>
</evidence>
<sequence length="151" mass="16526">MTLKNKIILALGAALLAVICLAVYNNHFSQPARIRSVMKQALQGLTKKDKAFIMSNIDEDFSQGAMTKAKADTALALFFMEFEKVKVVMDDQKVIAQDGTAVDTIKVMVIVSKGGEQGFLLGSFGNPQALAVKFKRKDKWRIAGVEGLPDF</sequence>
<dbReference type="Proteomes" id="UP000736328">
    <property type="component" value="Unassembled WGS sequence"/>
</dbReference>
<evidence type="ECO:0000313" key="1">
    <source>
        <dbReference type="EMBL" id="MBI4725636.1"/>
    </source>
</evidence>
<comment type="caution">
    <text evidence="1">The sequence shown here is derived from an EMBL/GenBank/DDBJ whole genome shotgun (WGS) entry which is preliminary data.</text>
</comment>
<reference evidence="1" key="1">
    <citation type="submission" date="2020-07" db="EMBL/GenBank/DDBJ databases">
        <title>Huge and variable diversity of episymbiotic CPR bacteria and DPANN archaea in groundwater ecosystems.</title>
        <authorList>
            <person name="He C.Y."/>
            <person name="Keren R."/>
            <person name="Whittaker M."/>
            <person name="Farag I.F."/>
            <person name="Doudna J."/>
            <person name="Cate J.H.D."/>
            <person name="Banfield J.F."/>
        </authorList>
    </citation>
    <scope>NUCLEOTIDE SEQUENCE</scope>
    <source>
        <strain evidence="1">NC_groundwater_1520_Pr4_B-0.1um_53_5</strain>
    </source>
</reference>